<protein>
    <submittedName>
        <fullName evidence="1">Uncharacterized protein</fullName>
    </submittedName>
</protein>
<name>A0ABT4QBQ4_9BACL</name>
<evidence type="ECO:0000313" key="2">
    <source>
        <dbReference type="Proteomes" id="UP001527882"/>
    </source>
</evidence>
<proteinExistence type="predicted"/>
<comment type="caution">
    <text evidence="1">The sequence shown here is derived from an EMBL/GenBank/DDBJ whole genome shotgun (WGS) entry which is preliminary data.</text>
</comment>
<accession>A0ABT4QBQ4</accession>
<organism evidence="1 2">
    <name type="scientific">Paenibacillus gyeongsangnamensis</name>
    <dbReference type="NCBI Taxonomy" id="3388067"/>
    <lineage>
        <taxon>Bacteria</taxon>
        <taxon>Bacillati</taxon>
        <taxon>Bacillota</taxon>
        <taxon>Bacilli</taxon>
        <taxon>Bacillales</taxon>
        <taxon>Paenibacillaceae</taxon>
        <taxon>Paenibacillus</taxon>
    </lineage>
</organism>
<gene>
    <name evidence="1" type="ORF">O9H85_17810</name>
</gene>
<keyword evidence="2" id="KW-1185">Reference proteome</keyword>
<dbReference type="EMBL" id="JAQAGZ010000011">
    <property type="protein sequence ID" value="MCZ8514250.1"/>
    <property type="molecule type" value="Genomic_DNA"/>
</dbReference>
<reference evidence="1 2" key="1">
    <citation type="submission" date="2022-12" db="EMBL/GenBank/DDBJ databases">
        <title>Draft genome sequence of Paenibacillus sp. dW9.</title>
        <authorList>
            <person name="Choi E.-W."/>
            <person name="Kim D.-U."/>
        </authorList>
    </citation>
    <scope>NUCLEOTIDE SEQUENCE [LARGE SCALE GENOMIC DNA]</scope>
    <source>
        <strain evidence="2">dW9</strain>
    </source>
</reference>
<dbReference type="Proteomes" id="UP001527882">
    <property type="component" value="Unassembled WGS sequence"/>
</dbReference>
<evidence type="ECO:0000313" key="1">
    <source>
        <dbReference type="EMBL" id="MCZ8514250.1"/>
    </source>
</evidence>
<sequence>MLGVYYYNEASGNWDYVGGRVNKQAKKIQAEPVHFSTNAVCSLKRLPPPYRNQDSVWRFLAAAGE</sequence>